<sequence>MDAHPQTYGSSQWYLTSAYVPEGSLYRSYPSPAPSDPSPLPRPQQMLAEYNISESYQPQLRPNAGPTLPKLRRSTNGRAAPHASYSDLNTSGLHLDRHKDPMLPPTPVSMFSPYHISGRPRASSNADHQRPRAPSPAHSSGSHSSHGFEPPPPARTGPVRTRANHRKQRLRDSDRKMICQYQQDHPNARQEDIANEFGVERSTISKILKAKERWLNINEDDESNEQSSKHRPSKFPEVEWEMLKSLQEWSDNGTNITDNLIRDRALEIAKGFRISSDRFKGSSGWIENFKHRHEIRRGEWLKAEKRASNSESTAVESPSRSTLTYDRPPPTPSTNASSSSQLPQVRDDVVPRSDNQVTNQHWSPAQDHPPQQSPLALDSSMHQDPSLHMQQQQPTPQDTAIQHSPQPQPVPDYSAYYGQGMYIPPGGYKGPADVENPTLAEAELAINTVITFIAKCQDKDLLKTEEKQMLHNVKCALFQYASGIPFHRSYDRRS</sequence>
<dbReference type="PROSITE" id="PS51253">
    <property type="entry name" value="HTH_CENPB"/>
    <property type="match status" value="1"/>
</dbReference>
<feature type="domain" description="HTH CENPB-type" evidence="3">
    <location>
        <begin position="226"/>
        <end position="299"/>
    </location>
</feature>
<dbReference type="Gene3D" id="1.10.10.60">
    <property type="entry name" value="Homeodomain-like"/>
    <property type="match status" value="2"/>
</dbReference>
<comment type="caution">
    <text evidence="4">The sequence shown here is derived from an EMBL/GenBank/DDBJ whole genome shotgun (WGS) entry which is preliminary data.</text>
</comment>
<accession>A0A409W1A0</accession>
<dbReference type="PANTHER" id="PTHR19303:SF70">
    <property type="entry name" value="HTH CENPB-TYPE DOMAIN-CONTAINING PROTEIN"/>
    <property type="match status" value="1"/>
</dbReference>
<dbReference type="OrthoDB" id="9909311at2759"/>
<dbReference type="InterPro" id="IPR050863">
    <property type="entry name" value="CenT-Element_Derived"/>
</dbReference>
<dbReference type="AlphaFoldDB" id="A0A409W1A0"/>
<dbReference type="InterPro" id="IPR009057">
    <property type="entry name" value="Homeodomain-like_sf"/>
</dbReference>
<dbReference type="InParanoid" id="A0A409W1A0"/>
<protein>
    <recommendedName>
        <fullName evidence="3">HTH CENPB-type domain-containing protein</fullName>
    </recommendedName>
</protein>
<dbReference type="SMART" id="SM00674">
    <property type="entry name" value="CENPB"/>
    <property type="match status" value="1"/>
</dbReference>
<feature type="region of interest" description="Disordered" evidence="2">
    <location>
        <begin position="25"/>
        <end position="175"/>
    </location>
</feature>
<dbReference type="PANTHER" id="PTHR19303">
    <property type="entry name" value="TRANSPOSON"/>
    <property type="match status" value="1"/>
</dbReference>
<dbReference type="EMBL" id="NHYE01005464">
    <property type="protein sequence ID" value="PPQ72292.1"/>
    <property type="molecule type" value="Genomic_DNA"/>
</dbReference>
<evidence type="ECO:0000313" key="5">
    <source>
        <dbReference type="Proteomes" id="UP000284706"/>
    </source>
</evidence>
<organism evidence="4 5">
    <name type="scientific">Gymnopilus dilepis</name>
    <dbReference type="NCBI Taxonomy" id="231916"/>
    <lineage>
        <taxon>Eukaryota</taxon>
        <taxon>Fungi</taxon>
        <taxon>Dikarya</taxon>
        <taxon>Basidiomycota</taxon>
        <taxon>Agaricomycotina</taxon>
        <taxon>Agaricomycetes</taxon>
        <taxon>Agaricomycetidae</taxon>
        <taxon>Agaricales</taxon>
        <taxon>Agaricineae</taxon>
        <taxon>Hymenogastraceae</taxon>
        <taxon>Gymnopilus</taxon>
    </lineage>
</organism>
<keyword evidence="5" id="KW-1185">Reference proteome</keyword>
<feature type="compositionally biased region" description="Low complexity" evidence="2">
    <location>
        <begin position="333"/>
        <end position="344"/>
    </location>
</feature>
<dbReference type="InterPro" id="IPR006600">
    <property type="entry name" value="HTH_CenpB_DNA-bd_dom"/>
</dbReference>
<dbReference type="SUPFAM" id="SSF46689">
    <property type="entry name" value="Homeodomain-like"/>
    <property type="match status" value="2"/>
</dbReference>
<evidence type="ECO:0000256" key="1">
    <source>
        <dbReference type="ARBA" id="ARBA00023125"/>
    </source>
</evidence>
<feature type="compositionally biased region" description="Polar residues" evidence="2">
    <location>
        <begin position="309"/>
        <end position="324"/>
    </location>
</feature>
<feature type="compositionally biased region" description="Pro residues" evidence="2">
    <location>
        <begin position="31"/>
        <end position="42"/>
    </location>
</feature>
<dbReference type="STRING" id="231916.A0A409W1A0"/>
<name>A0A409W1A0_9AGAR</name>
<proteinExistence type="predicted"/>
<dbReference type="GO" id="GO:0005634">
    <property type="term" value="C:nucleus"/>
    <property type="evidence" value="ECO:0007669"/>
    <property type="project" value="TreeGrafter"/>
</dbReference>
<dbReference type="GO" id="GO:0003677">
    <property type="term" value="F:DNA binding"/>
    <property type="evidence" value="ECO:0007669"/>
    <property type="project" value="UniProtKB-KW"/>
</dbReference>
<gene>
    <name evidence="4" type="ORF">CVT26_007123</name>
</gene>
<evidence type="ECO:0000256" key="2">
    <source>
        <dbReference type="SAM" id="MobiDB-lite"/>
    </source>
</evidence>
<keyword evidence="1" id="KW-0238">DNA-binding</keyword>
<feature type="compositionally biased region" description="Low complexity" evidence="2">
    <location>
        <begin position="135"/>
        <end position="148"/>
    </location>
</feature>
<evidence type="ECO:0000259" key="3">
    <source>
        <dbReference type="PROSITE" id="PS51253"/>
    </source>
</evidence>
<evidence type="ECO:0000313" key="4">
    <source>
        <dbReference type="EMBL" id="PPQ72292.1"/>
    </source>
</evidence>
<feature type="compositionally biased region" description="Polar residues" evidence="2">
    <location>
        <begin position="353"/>
        <end position="405"/>
    </location>
</feature>
<feature type="region of interest" description="Disordered" evidence="2">
    <location>
        <begin position="304"/>
        <end position="412"/>
    </location>
</feature>
<dbReference type="Pfam" id="PF03221">
    <property type="entry name" value="HTH_Tnp_Tc5"/>
    <property type="match status" value="1"/>
</dbReference>
<reference evidence="4 5" key="1">
    <citation type="journal article" date="2018" name="Evol. Lett.">
        <title>Horizontal gene cluster transfer increased hallucinogenic mushroom diversity.</title>
        <authorList>
            <person name="Reynolds H.T."/>
            <person name="Vijayakumar V."/>
            <person name="Gluck-Thaler E."/>
            <person name="Korotkin H.B."/>
            <person name="Matheny P.B."/>
            <person name="Slot J.C."/>
        </authorList>
    </citation>
    <scope>NUCLEOTIDE SEQUENCE [LARGE SCALE GENOMIC DNA]</scope>
    <source>
        <strain evidence="4 5">SRW20</strain>
    </source>
</reference>
<dbReference type="Proteomes" id="UP000284706">
    <property type="component" value="Unassembled WGS sequence"/>
</dbReference>